<organism evidence="2 3">
    <name type="scientific">Globodera rostochiensis</name>
    <name type="common">Golden nematode worm</name>
    <name type="synonym">Heterodera rostochiensis</name>
    <dbReference type="NCBI Taxonomy" id="31243"/>
    <lineage>
        <taxon>Eukaryota</taxon>
        <taxon>Metazoa</taxon>
        <taxon>Ecdysozoa</taxon>
        <taxon>Nematoda</taxon>
        <taxon>Chromadorea</taxon>
        <taxon>Rhabditida</taxon>
        <taxon>Tylenchina</taxon>
        <taxon>Tylenchomorpha</taxon>
        <taxon>Tylenchoidea</taxon>
        <taxon>Heteroderidae</taxon>
        <taxon>Heteroderinae</taxon>
        <taxon>Globodera</taxon>
    </lineage>
</organism>
<dbReference type="AlphaFoldDB" id="A0A914HZU0"/>
<sequence>MAFNINDKRSLFDSIIPSVNFSITSNSITVASERLSTPRVIPFDIPGKCRHCKSTEGDMDYMVTKEGVTVWCSRINGPAFVPFDFVYDLPGHTFFKIKNKGRAFDVEHVQAQHAPTVCSPVAVQLAVPPEPKSVEQQSMLVDNSPSPLNITLAPAHPAQEADHRQQQQQQQQQLQDFGNTLMDVSTFLPAEQQQQQVAGTTFTAQQLDELVNTMSAAATLLPSQQPQQHIEQQPQQQVEMQGFVDAMSAATTFLPSQTQAASPQTAEPKVTKKKKLEKRKPSVEAEEEEEAAVKTIEQPQNINLRTSL</sequence>
<proteinExistence type="predicted"/>
<reference evidence="3" key="1">
    <citation type="submission" date="2022-11" db="UniProtKB">
        <authorList>
            <consortium name="WormBaseParasite"/>
        </authorList>
    </citation>
    <scope>IDENTIFICATION</scope>
</reference>
<evidence type="ECO:0000313" key="3">
    <source>
        <dbReference type="WBParaSite" id="Gr19_v10_g5301.t1"/>
    </source>
</evidence>
<feature type="region of interest" description="Disordered" evidence="1">
    <location>
        <begin position="256"/>
        <end position="308"/>
    </location>
</feature>
<dbReference type="WBParaSite" id="Gr19_v10_g5301.t1">
    <property type="protein sequence ID" value="Gr19_v10_g5301.t1"/>
    <property type="gene ID" value="Gr19_v10_g5301"/>
</dbReference>
<dbReference type="Proteomes" id="UP000887572">
    <property type="component" value="Unplaced"/>
</dbReference>
<name>A0A914HZU0_GLORO</name>
<feature type="compositionally biased region" description="Polar residues" evidence="1">
    <location>
        <begin position="297"/>
        <end position="308"/>
    </location>
</feature>
<evidence type="ECO:0000256" key="1">
    <source>
        <dbReference type="SAM" id="MobiDB-lite"/>
    </source>
</evidence>
<accession>A0A914HZU0</accession>
<feature type="compositionally biased region" description="Polar residues" evidence="1">
    <location>
        <begin position="256"/>
        <end position="265"/>
    </location>
</feature>
<protein>
    <submittedName>
        <fullName evidence="3">Uncharacterized protein</fullName>
    </submittedName>
</protein>
<evidence type="ECO:0000313" key="2">
    <source>
        <dbReference type="Proteomes" id="UP000887572"/>
    </source>
</evidence>
<keyword evidence="2" id="KW-1185">Reference proteome</keyword>